<gene>
    <name evidence="9" type="ORF">HMPREF9449_02318</name>
</gene>
<feature type="transmembrane region" description="Helical" evidence="6">
    <location>
        <begin position="729"/>
        <end position="750"/>
    </location>
</feature>
<feature type="transmembrane region" description="Helical" evidence="6">
    <location>
        <begin position="410"/>
        <end position="430"/>
    </location>
</feature>
<dbReference type="Pfam" id="PF12704">
    <property type="entry name" value="MacB_PCD"/>
    <property type="match status" value="1"/>
</dbReference>
<keyword evidence="3 6" id="KW-0812">Transmembrane</keyword>
<dbReference type="EMBL" id="ADMC01000025">
    <property type="protein sequence ID" value="EHP46701.1"/>
    <property type="molecule type" value="Genomic_DNA"/>
</dbReference>
<evidence type="ECO:0008006" key="11">
    <source>
        <dbReference type="Google" id="ProtNLM"/>
    </source>
</evidence>
<evidence type="ECO:0000313" key="9">
    <source>
        <dbReference type="EMBL" id="EHP46701.1"/>
    </source>
</evidence>
<name>H1DIT9_9BACT</name>
<evidence type="ECO:0000256" key="4">
    <source>
        <dbReference type="ARBA" id="ARBA00022989"/>
    </source>
</evidence>
<feature type="transmembrane region" description="Helical" evidence="6">
    <location>
        <begin position="317"/>
        <end position="341"/>
    </location>
</feature>
<dbReference type="PANTHER" id="PTHR30572:SF18">
    <property type="entry name" value="ABC-TYPE MACROLIDE FAMILY EXPORT SYSTEM PERMEASE COMPONENT 2"/>
    <property type="match status" value="1"/>
</dbReference>
<dbReference type="STRING" id="742817.HMPREF9449_02318"/>
<dbReference type="InterPro" id="IPR003838">
    <property type="entry name" value="ABC3_permease_C"/>
</dbReference>
<evidence type="ECO:0000313" key="10">
    <source>
        <dbReference type="Proteomes" id="UP000004892"/>
    </source>
</evidence>
<feature type="domain" description="ABC3 transporter permease C-terminal" evidence="7">
    <location>
        <begin position="649"/>
        <end position="762"/>
    </location>
</feature>
<sequence>MFREFLLTLKRNKLAFILNIVGLSVAFSVLTIIGFQVSYELGYDRSYKDADRLYRLNICMKEYGTYFGICAPLAEQILESVPDIEAGAIVAYDGPKKMVVTNEKGDRQTFEEDYCIVSPDFFEVFSPHIKAGDPESCLENKQSAAIPVSMALRLFGEKTPLGKTFMADGKEATVTLIYEDFPKNSTMRNAVLRPVEEKVWWNWPYVFYMKLPAGIQPEEVVRKIAAIEFQGEKKEQLASIRYEIQSIKDLYFKGQGKGNVEKGNLNTTLSLSAIAVLILLVAYVNFINFSTALAPVRIRRMNTQQILGCTSGRLKRTIIAESAFVSLLAFGLSFVWTNLFISSPLIGFFNADLQWSSHLGLLAIIGSSAFALGLSAGIYPAFYMTSFQPALVLKGTFALTPKGVRLRNSLVVFQFICTVVLITVACFIKLQHNYMRNMDTGFERENVLYVPLKDNIRRQLDAFTRDLEACPEIREHTLTGYLPGQVGNWWGREVAGKEVNFAIWPVGHNFLRFFHIKIEEGMDFFEHSTKGMNKLIFNRQFLKKYDLDDILGKEVKCYDNKGQIVGIAADVNFNTVREKIGPMAFVCGDDQINNFILLKVSGNRLPETVGYIQNLGKQYAVEDFYVGFLDQFAARLYQQEEHFARLISVFGVVTILISLMGIYGLILFNARFRIKEIGIRKVNGATEVEMIALLNKGFLKLIVFAFVLAIPLAWYVVREWLSGFPYRIPVYWWVFLLAGVTTLLITVLTVSYQSWKAANTNPVEVLKNE</sequence>
<dbReference type="InterPro" id="IPR025857">
    <property type="entry name" value="MacB_PCD"/>
</dbReference>
<feature type="transmembrane region" description="Helical" evidence="6">
    <location>
        <begin position="12"/>
        <end position="35"/>
    </location>
</feature>
<dbReference type="GO" id="GO:0005886">
    <property type="term" value="C:plasma membrane"/>
    <property type="evidence" value="ECO:0007669"/>
    <property type="project" value="UniProtKB-SubCell"/>
</dbReference>
<protein>
    <recommendedName>
        <fullName evidence="11">ABC3 transporter permease protein domain-containing protein</fullName>
    </recommendedName>
</protein>
<organism evidence="9 10">
    <name type="scientific">Odoribacter laneus YIT 12061</name>
    <dbReference type="NCBI Taxonomy" id="742817"/>
    <lineage>
        <taxon>Bacteria</taxon>
        <taxon>Pseudomonadati</taxon>
        <taxon>Bacteroidota</taxon>
        <taxon>Bacteroidia</taxon>
        <taxon>Bacteroidales</taxon>
        <taxon>Odoribacteraceae</taxon>
        <taxon>Odoribacter</taxon>
    </lineage>
</organism>
<feature type="domain" description="MacB-like periplasmic core" evidence="8">
    <location>
        <begin position="17"/>
        <end position="226"/>
    </location>
</feature>
<dbReference type="Pfam" id="PF02687">
    <property type="entry name" value="FtsX"/>
    <property type="match status" value="1"/>
</dbReference>
<keyword evidence="2" id="KW-1003">Cell membrane</keyword>
<evidence type="ECO:0000256" key="2">
    <source>
        <dbReference type="ARBA" id="ARBA00022475"/>
    </source>
</evidence>
<evidence type="ECO:0000256" key="1">
    <source>
        <dbReference type="ARBA" id="ARBA00004651"/>
    </source>
</evidence>
<feature type="transmembrane region" description="Helical" evidence="6">
    <location>
        <begin position="361"/>
        <end position="384"/>
    </location>
</feature>
<evidence type="ECO:0000256" key="6">
    <source>
        <dbReference type="SAM" id="Phobius"/>
    </source>
</evidence>
<feature type="transmembrane region" description="Helical" evidence="6">
    <location>
        <begin position="646"/>
        <end position="670"/>
    </location>
</feature>
<evidence type="ECO:0000259" key="7">
    <source>
        <dbReference type="Pfam" id="PF02687"/>
    </source>
</evidence>
<reference evidence="9 10" key="1">
    <citation type="submission" date="2012-01" db="EMBL/GenBank/DDBJ databases">
        <title>The Genome Sequence of Odoribacter laneus YIT 12061.</title>
        <authorList>
            <consortium name="The Broad Institute Genome Sequencing Platform"/>
            <person name="Earl A."/>
            <person name="Ward D."/>
            <person name="Feldgarden M."/>
            <person name="Gevers D."/>
            <person name="Morotomi M."/>
            <person name="Young S.K."/>
            <person name="Zeng Q."/>
            <person name="Gargeya S."/>
            <person name="Fitzgerald M."/>
            <person name="Haas B."/>
            <person name="Abouelleil A."/>
            <person name="Alvarado L."/>
            <person name="Arachchi H.M."/>
            <person name="Berlin A."/>
            <person name="Chapman S.B."/>
            <person name="Gearin G."/>
            <person name="Goldberg J."/>
            <person name="Griggs A."/>
            <person name="Gujja S."/>
            <person name="Hansen M."/>
            <person name="Heiman D."/>
            <person name="Howarth C."/>
            <person name="Larimer J."/>
            <person name="Lui A."/>
            <person name="MacDonald P.J.P."/>
            <person name="McCowen C."/>
            <person name="Montmayeur A."/>
            <person name="Murphy C."/>
            <person name="Neiman D."/>
            <person name="Pearson M."/>
            <person name="Priest M."/>
            <person name="Roberts A."/>
            <person name="Saif S."/>
            <person name="Shea T."/>
            <person name="Sisk P."/>
            <person name="Stolte C."/>
            <person name="Sykes S."/>
            <person name="Wortman J."/>
            <person name="Nusbaum C."/>
            <person name="Birren B."/>
        </authorList>
    </citation>
    <scope>NUCLEOTIDE SEQUENCE [LARGE SCALE GENOMIC DNA]</scope>
    <source>
        <strain evidence="9 10">YIT 12061</strain>
    </source>
</reference>
<dbReference type="Proteomes" id="UP000004892">
    <property type="component" value="Unassembled WGS sequence"/>
</dbReference>
<comment type="caution">
    <text evidence="9">The sequence shown here is derived from an EMBL/GenBank/DDBJ whole genome shotgun (WGS) entry which is preliminary data.</text>
</comment>
<dbReference type="HOGENOM" id="CLU_008713_2_0_10"/>
<evidence type="ECO:0000256" key="3">
    <source>
        <dbReference type="ARBA" id="ARBA00022692"/>
    </source>
</evidence>
<accession>H1DIT9</accession>
<keyword evidence="5 6" id="KW-0472">Membrane</keyword>
<comment type="subcellular location">
    <subcellularLocation>
        <location evidence="1">Cell membrane</location>
        <topology evidence="1">Multi-pass membrane protein</topology>
    </subcellularLocation>
</comment>
<dbReference type="GO" id="GO:0022857">
    <property type="term" value="F:transmembrane transporter activity"/>
    <property type="evidence" value="ECO:0007669"/>
    <property type="project" value="TreeGrafter"/>
</dbReference>
<feature type="transmembrane region" description="Helical" evidence="6">
    <location>
        <begin position="698"/>
        <end position="717"/>
    </location>
</feature>
<keyword evidence="10" id="KW-1185">Reference proteome</keyword>
<evidence type="ECO:0000256" key="5">
    <source>
        <dbReference type="ARBA" id="ARBA00023136"/>
    </source>
</evidence>
<dbReference type="PATRIC" id="fig|742817.3.peg.2482"/>
<dbReference type="PANTHER" id="PTHR30572">
    <property type="entry name" value="MEMBRANE COMPONENT OF TRANSPORTER-RELATED"/>
    <property type="match status" value="1"/>
</dbReference>
<evidence type="ECO:0000259" key="8">
    <source>
        <dbReference type="Pfam" id="PF12704"/>
    </source>
</evidence>
<dbReference type="InterPro" id="IPR050250">
    <property type="entry name" value="Macrolide_Exporter_MacB"/>
</dbReference>
<keyword evidence="4 6" id="KW-1133">Transmembrane helix</keyword>
<dbReference type="AlphaFoldDB" id="H1DIT9"/>
<feature type="transmembrane region" description="Helical" evidence="6">
    <location>
        <begin position="269"/>
        <end position="296"/>
    </location>
</feature>
<proteinExistence type="predicted"/>
<dbReference type="eggNOG" id="COG0577">
    <property type="taxonomic scope" value="Bacteria"/>
</dbReference>